<keyword evidence="3" id="KW-1185">Reference proteome</keyword>
<dbReference type="STRING" id="246409.I1CC81"/>
<feature type="domain" description="Transposase Tc1-like" evidence="1">
    <location>
        <begin position="64"/>
        <end position="135"/>
    </location>
</feature>
<dbReference type="EMBL" id="CH476739">
    <property type="protein sequence ID" value="EIE86061.1"/>
    <property type="molecule type" value="Genomic_DNA"/>
</dbReference>
<dbReference type="AlphaFoldDB" id="I1CC81"/>
<dbReference type="GeneID" id="93617737"/>
<sequence length="244" mass="28232">MKQVSQDTVVRAISLLKQGKSIREVEGVTVLSKSTVGRLRKTHCFGLHKPKCGRRKILSAADERYCVRQVTKNRMPSATKVAKELEKDTGRKVSSETVCRTLRKAGLGAIEKPKKPLLSAKNIRKRLSWCMSHKDWTIDDWKRVVWSDETKVNIFNSDGRTWTWIRSGESLKSYHVMTILEDELERTIEYGTNKLGLERHQVIFQHDNDPKHTTKLVKEYLKEQSYNILEWPAQSPDLNPIENM</sequence>
<dbReference type="Proteomes" id="UP000009138">
    <property type="component" value="Unassembled WGS sequence"/>
</dbReference>
<evidence type="ECO:0000259" key="1">
    <source>
        <dbReference type="Pfam" id="PF01498"/>
    </source>
</evidence>
<organism evidence="2 3">
    <name type="scientific">Rhizopus delemar (strain RA 99-880 / ATCC MYA-4621 / FGSC 9543 / NRRL 43880)</name>
    <name type="common">Mucormycosis agent</name>
    <name type="synonym">Rhizopus arrhizus var. delemar</name>
    <dbReference type="NCBI Taxonomy" id="246409"/>
    <lineage>
        <taxon>Eukaryota</taxon>
        <taxon>Fungi</taxon>
        <taxon>Fungi incertae sedis</taxon>
        <taxon>Mucoromycota</taxon>
        <taxon>Mucoromycotina</taxon>
        <taxon>Mucoromycetes</taxon>
        <taxon>Mucorales</taxon>
        <taxon>Mucorineae</taxon>
        <taxon>Rhizopodaceae</taxon>
        <taxon>Rhizopus</taxon>
    </lineage>
</organism>
<reference evidence="2 3" key="1">
    <citation type="journal article" date="2009" name="PLoS Genet.">
        <title>Genomic analysis of the basal lineage fungus Rhizopus oryzae reveals a whole-genome duplication.</title>
        <authorList>
            <person name="Ma L.-J."/>
            <person name="Ibrahim A.S."/>
            <person name="Skory C."/>
            <person name="Grabherr M.G."/>
            <person name="Burger G."/>
            <person name="Butler M."/>
            <person name="Elias M."/>
            <person name="Idnurm A."/>
            <person name="Lang B.F."/>
            <person name="Sone T."/>
            <person name="Abe A."/>
            <person name="Calvo S.E."/>
            <person name="Corrochano L.M."/>
            <person name="Engels R."/>
            <person name="Fu J."/>
            <person name="Hansberg W."/>
            <person name="Kim J.-M."/>
            <person name="Kodira C.D."/>
            <person name="Koehrsen M.J."/>
            <person name="Liu B."/>
            <person name="Miranda-Saavedra D."/>
            <person name="O'Leary S."/>
            <person name="Ortiz-Castellanos L."/>
            <person name="Poulter R."/>
            <person name="Rodriguez-Romero J."/>
            <person name="Ruiz-Herrera J."/>
            <person name="Shen Y.-Q."/>
            <person name="Zeng Q."/>
            <person name="Galagan J."/>
            <person name="Birren B.W."/>
            <person name="Cuomo C.A."/>
            <person name="Wickes B.L."/>
        </authorList>
    </citation>
    <scope>NUCLEOTIDE SEQUENCE [LARGE SCALE GENOMIC DNA]</scope>
    <source>
        <strain evidence="3">RA 99-880 / ATCC MYA-4621 / FGSC 9543 / NRRL 43880</strain>
    </source>
</reference>
<dbReference type="GO" id="GO:0006313">
    <property type="term" value="P:DNA transposition"/>
    <property type="evidence" value="ECO:0007669"/>
    <property type="project" value="InterPro"/>
</dbReference>
<dbReference type="InParanoid" id="I1CC81"/>
<evidence type="ECO:0000313" key="3">
    <source>
        <dbReference type="Proteomes" id="UP000009138"/>
    </source>
</evidence>
<evidence type="ECO:0000313" key="2">
    <source>
        <dbReference type="EMBL" id="EIE86061.1"/>
    </source>
</evidence>
<dbReference type="eggNOG" id="ENOG502QUTZ">
    <property type="taxonomic scope" value="Eukaryota"/>
</dbReference>
<dbReference type="InterPro" id="IPR036397">
    <property type="entry name" value="RNaseH_sf"/>
</dbReference>
<gene>
    <name evidence="2" type="ORF">RO3G_10772</name>
</gene>
<dbReference type="InterPro" id="IPR002492">
    <property type="entry name" value="Transposase_Tc1-like"/>
</dbReference>
<dbReference type="Gene3D" id="3.30.420.10">
    <property type="entry name" value="Ribonuclease H-like superfamily/Ribonuclease H"/>
    <property type="match status" value="1"/>
</dbReference>
<dbReference type="VEuPathDB" id="FungiDB:RO3G_10772"/>
<proteinExistence type="predicted"/>
<dbReference type="Pfam" id="PF01498">
    <property type="entry name" value="HTH_Tnp_Tc3_2"/>
    <property type="match status" value="1"/>
</dbReference>
<dbReference type="GO" id="GO:0015074">
    <property type="term" value="P:DNA integration"/>
    <property type="evidence" value="ECO:0007669"/>
    <property type="project" value="InterPro"/>
</dbReference>
<dbReference type="RefSeq" id="XP_067521457.1">
    <property type="nucleotide sequence ID" value="XM_067665356.1"/>
</dbReference>
<dbReference type="GO" id="GO:0003677">
    <property type="term" value="F:DNA binding"/>
    <property type="evidence" value="ECO:0007669"/>
    <property type="project" value="InterPro"/>
</dbReference>
<protein>
    <recommendedName>
        <fullName evidence="1">Transposase Tc1-like domain-containing protein</fullName>
    </recommendedName>
</protein>
<dbReference type="InterPro" id="IPR009057">
    <property type="entry name" value="Homeodomain-like_sf"/>
</dbReference>
<accession>I1CC81</accession>
<dbReference type="PANTHER" id="PTHR23022">
    <property type="entry name" value="TRANSPOSABLE ELEMENT-RELATED"/>
    <property type="match status" value="1"/>
</dbReference>
<dbReference type="SUPFAM" id="SSF46689">
    <property type="entry name" value="Homeodomain-like"/>
    <property type="match status" value="1"/>
</dbReference>
<name>I1CC81_RHIO9</name>
<dbReference type="InterPro" id="IPR052338">
    <property type="entry name" value="Transposase_5"/>
</dbReference>
<dbReference type="PANTHER" id="PTHR23022:SF134">
    <property type="entry name" value="TRANSPOSABLE ELEMENT TC1 TRANSPOSASE"/>
    <property type="match status" value="1"/>
</dbReference>